<keyword evidence="1" id="KW-1133">Transmembrane helix</keyword>
<gene>
    <name evidence="2" type="ORF">CHU92_00840</name>
</gene>
<sequence length="156" mass="18802">MQKKFIFRIVVILLIIIGFVWWFLYELTWEGGRDIGVLSHPCNTEYSIKITQYSKFDWAQPLYFEILKKDKSLKDCYSQFGITNNTSENINNFEIHCYDNILYVTWKDENTPIIMFDTKTLKSYPNKYIKDSYEDDKFKNELFDRIKKGNQKLEID</sequence>
<keyword evidence="1" id="KW-0472">Membrane</keyword>
<name>A0A256A3J2_9FLAO</name>
<accession>A0A256A3J2</accession>
<keyword evidence="1" id="KW-0812">Transmembrane</keyword>
<dbReference type="OrthoDB" id="1437061at2"/>
<feature type="transmembrane region" description="Helical" evidence="1">
    <location>
        <begin position="6"/>
        <end position="25"/>
    </location>
</feature>
<reference evidence="2 3" key="1">
    <citation type="submission" date="2017-07" db="EMBL/GenBank/DDBJ databases">
        <title>Flavobacterium cyanobacteriorum sp. nov., isolated from cyanobacterial aggregates in a eutrophic lake.</title>
        <authorList>
            <person name="Cai H."/>
        </authorList>
    </citation>
    <scope>NUCLEOTIDE SEQUENCE [LARGE SCALE GENOMIC DNA]</scope>
    <source>
        <strain evidence="2 3">TH021</strain>
    </source>
</reference>
<organism evidence="2 3">
    <name type="scientific">Flavobacterium cyanobacteriorum</name>
    <dbReference type="NCBI Taxonomy" id="2022802"/>
    <lineage>
        <taxon>Bacteria</taxon>
        <taxon>Pseudomonadati</taxon>
        <taxon>Bacteroidota</taxon>
        <taxon>Flavobacteriia</taxon>
        <taxon>Flavobacteriales</taxon>
        <taxon>Flavobacteriaceae</taxon>
        <taxon>Flavobacterium</taxon>
    </lineage>
</organism>
<dbReference type="EMBL" id="NOXV01000079">
    <property type="protein sequence ID" value="OYQ48201.1"/>
    <property type="molecule type" value="Genomic_DNA"/>
</dbReference>
<proteinExistence type="predicted"/>
<protein>
    <submittedName>
        <fullName evidence="2">Uncharacterized protein</fullName>
    </submittedName>
</protein>
<evidence type="ECO:0000256" key="1">
    <source>
        <dbReference type="SAM" id="Phobius"/>
    </source>
</evidence>
<keyword evidence="3" id="KW-1185">Reference proteome</keyword>
<evidence type="ECO:0000313" key="3">
    <source>
        <dbReference type="Proteomes" id="UP000216605"/>
    </source>
</evidence>
<dbReference type="RefSeq" id="WP_094411650.1">
    <property type="nucleotide sequence ID" value="NZ_NOXV01000079.1"/>
</dbReference>
<comment type="caution">
    <text evidence="2">The sequence shown here is derived from an EMBL/GenBank/DDBJ whole genome shotgun (WGS) entry which is preliminary data.</text>
</comment>
<dbReference type="AlphaFoldDB" id="A0A256A3J2"/>
<dbReference type="Proteomes" id="UP000216605">
    <property type="component" value="Unassembled WGS sequence"/>
</dbReference>
<evidence type="ECO:0000313" key="2">
    <source>
        <dbReference type="EMBL" id="OYQ48201.1"/>
    </source>
</evidence>